<dbReference type="RefSeq" id="XP_064662768.1">
    <property type="nucleotide sequence ID" value="XM_064798441.1"/>
</dbReference>
<dbReference type="PANTHER" id="PTHR38111:SF6">
    <property type="entry name" value="FINGER DOMAIN PROTEIN, PUTATIVE (AFU_ORTHOLOGUE AFUA_8G01940)-RELATED"/>
    <property type="match status" value="1"/>
</dbReference>
<reference evidence="1 2" key="1">
    <citation type="submission" date="2023-08" db="EMBL/GenBank/DDBJ databases">
        <title>Black Yeasts Isolated from many extreme environments.</title>
        <authorList>
            <person name="Coleine C."/>
            <person name="Stajich J.E."/>
            <person name="Selbmann L."/>
        </authorList>
    </citation>
    <scope>NUCLEOTIDE SEQUENCE [LARGE SCALE GENOMIC DNA]</scope>
    <source>
        <strain evidence="1 2">CCFEE 5935</strain>
    </source>
</reference>
<dbReference type="GeneID" id="89922527"/>
<keyword evidence="2" id="KW-1185">Reference proteome</keyword>
<evidence type="ECO:0000313" key="1">
    <source>
        <dbReference type="EMBL" id="KAK5174099.1"/>
    </source>
</evidence>
<dbReference type="EMBL" id="JAVRRT010000002">
    <property type="protein sequence ID" value="KAK5174099.1"/>
    <property type="molecule type" value="Genomic_DNA"/>
</dbReference>
<gene>
    <name evidence="1" type="ORF">LTR77_001179</name>
</gene>
<dbReference type="Proteomes" id="UP001337655">
    <property type="component" value="Unassembled WGS sequence"/>
</dbReference>
<dbReference type="PANTHER" id="PTHR38111">
    <property type="entry name" value="ZN(2)-C6 FUNGAL-TYPE DOMAIN-CONTAINING PROTEIN-RELATED"/>
    <property type="match status" value="1"/>
</dbReference>
<evidence type="ECO:0000313" key="2">
    <source>
        <dbReference type="Proteomes" id="UP001337655"/>
    </source>
</evidence>
<dbReference type="AlphaFoldDB" id="A0AAV9PN05"/>
<sequence length="424" mass="46961">MPEEQMAVPWLRYTLTIPCIFPNPWHRSSSIPTTPLSAADLLRNRFVFKITFEGVAARLMVVPEQHILRHIPVRIGTNHALDDAVGCVCSDERRDSVCTTIARSQMYPKALRSLQRVLTQEGKAISAETMAAATLLQMHEHSMAPSSSGWVTHANGVIRMLELRGPSRMEGDLDGAILHAESGNIFIDALRNRAVCFLTDPRWRALIRSGSAFRNADQDTAHNAMMTVGFSMPGIVARFEDYRSGVRGVEDVVLELSKVCEPLREWQNVFELQYCSSSSPLEDKSDVKRMAHASNVSFHVSHILIYYVAAEMHVSTVGTDISIPELPGFPARENEAITCNRLRGHSSKAQVELSALGAIDGHAASGTAWLKTILLDKILSASQPHPSLLSFQEVMRDLRAVMEASVAKYPDRHTDSPSTSMSRF</sequence>
<organism evidence="1 2">
    <name type="scientific">Saxophila tyrrhenica</name>
    <dbReference type="NCBI Taxonomy" id="1690608"/>
    <lineage>
        <taxon>Eukaryota</taxon>
        <taxon>Fungi</taxon>
        <taxon>Dikarya</taxon>
        <taxon>Ascomycota</taxon>
        <taxon>Pezizomycotina</taxon>
        <taxon>Dothideomycetes</taxon>
        <taxon>Dothideomycetidae</taxon>
        <taxon>Mycosphaerellales</taxon>
        <taxon>Extremaceae</taxon>
        <taxon>Saxophila</taxon>
    </lineage>
</organism>
<name>A0AAV9PN05_9PEZI</name>
<proteinExistence type="predicted"/>
<comment type="caution">
    <text evidence="1">The sequence shown here is derived from an EMBL/GenBank/DDBJ whole genome shotgun (WGS) entry which is preliminary data.</text>
</comment>
<dbReference type="InterPro" id="IPR053178">
    <property type="entry name" value="Osmoadaptation_assoc"/>
</dbReference>
<protein>
    <submittedName>
        <fullName evidence="1">Uncharacterized protein</fullName>
    </submittedName>
</protein>
<accession>A0AAV9PN05</accession>